<keyword evidence="5 8" id="KW-0812">Transmembrane</keyword>
<dbReference type="CDD" id="cd06550">
    <property type="entry name" value="TM_ABC_iron-siderophores_like"/>
    <property type="match status" value="1"/>
</dbReference>
<proteinExistence type="inferred from homology"/>
<organism evidence="9 10">
    <name type="scientific">Bacillus smithii 7_3_47FAA</name>
    <dbReference type="NCBI Taxonomy" id="665952"/>
    <lineage>
        <taxon>Bacteria</taxon>
        <taxon>Bacillati</taxon>
        <taxon>Bacillota</taxon>
        <taxon>Bacilli</taxon>
        <taxon>Bacillales</taxon>
        <taxon>Bacillaceae</taxon>
        <taxon>Bacillus</taxon>
    </lineage>
</organism>
<evidence type="ECO:0000256" key="1">
    <source>
        <dbReference type="ARBA" id="ARBA00004651"/>
    </source>
</evidence>
<feature type="transmembrane region" description="Helical" evidence="8">
    <location>
        <begin position="63"/>
        <end position="83"/>
    </location>
</feature>
<dbReference type="GO" id="GO:0005886">
    <property type="term" value="C:plasma membrane"/>
    <property type="evidence" value="ECO:0007669"/>
    <property type="project" value="UniProtKB-SubCell"/>
</dbReference>
<feature type="transmembrane region" description="Helical" evidence="8">
    <location>
        <begin position="192"/>
        <end position="213"/>
    </location>
</feature>
<dbReference type="PATRIC" id="fig|665952.3.peg.1916"/>
<dbReference type="Gene3D" id="1.10.3470.10">
    <property type="entry name" value="ABC transporter involved in vitamin B12 uptake, BtuC"/>
    <property type="match status" value="1"/>
</dbReference>
<dbReference type="HOGENOM" id="CLU_013016_1_0_9"/>
<keyword evidence="4" id="KW-1003">Cell membrane</keyword>
<dbReference type="Pfam" id="PF01032">
    <property type="entry name" value="FecCD"/>
    <property type="match status" value="1"/>
</dbReference>
<evidence type="ECO:0000313" key="10">
    <source>
        <dbReference type="Proteomes" id="UP000011747"/>
    </source>
</evidence>
<accession>G9QLJ1</accession>
<evidence type="ECO:0000256" key="6">
    <source>
        <dbReference type="ARBA" id="ARBA00022989"/>
    </source>
</evidence>
<reference evidence="9 10" key="1">
    <citation type="submission" date="2011-09" db="EMBL/GenBank/DDBJ databases">
        <title>The Genome Sequence of Bacillus smithii 7_3_47FAA.</title>
        <authorList>
            <consortium name="The Broad Institute Genome Sequencing Platform"/>
            <person name="Earl A."/>
            <person name="Ward D."/>
            <person name="Feldgarden M."/>
            <person name="Gevers D."/>
            <person name="Daigneault M."/>
            <person name="Strauss J."/>
            <person name="Allen-Vercoe E."/>
            <person name="Young S.K."/>
            <person name="Zeng Q."/>
            <person name="Gargeya S."/>
            <person name="Fitzgerald M."/>
            <person name="Haas B."/>
            <person name="Abouelleil A."/>
            <person name="Alvarado L."/>
            <person name="Arachchi H.M."/>
            <person name="Berlin A."/>
            <person name="Brown A."/>
            <person name="Chapman S.B."/>
            <person name="Chen Z."/>
            <person name="Dunbar C."/>
            <person name="Freedman E."/>
            <person name="Gearin G."/>
            <person name="Goldberg J."/>
            <person name="Griggs A."/>
            <person name="Gujja S."/>
            <person name="Heiman D."/>
            <person name="Howarth C."/>
            <person name="Larson L."/>
            <person name="Lui A."/>
            <person name="MacDonald P.J.P."/>
            <person name="Montmayeur A."/>
            <person name="Murphy C."/>
            <person name="Neiman D."/>
            <person name="Pearson M."/>
            <person name="Priest M."/>
            <person name="Roberts A."/>
            <person name="Saif S."/>
            <person name="Shea T."/>
            <person name="Shenoy N."/>
            <person name="Sisk P."/>
            <person name="Stolte C."/>
            <person name="Sykes S."/>
            <person name="Wortman J."/>
            <person name="Nusbaum C."/>
            <person name="Birren B."/>
        </authorList>
    </citation>
    <scope>NUCLEOTIDE SEQUENCE [LARGE SCALE GENOMIC DNA]</scope>
    <source>
        <strain evidence="9 10">7_3_47FAA</strain>
    </source>
</reference>
<keyword evidence="6 8" id="KW-1133">Transmembrane helix</keyword>
<feature type="transmembrane region" description="Helical" evidence="8">
    <location>
        <begin position="280"/>
        <end position="303"/>
    </location>
</feature>
<comment type="subcellular location">
    <subcellularLocation>
        <location evidence="1">Cell membrane</location>
        <topology evidence="1">Multi-pass membrane protein</topology>
    </subcellularLocation>
</comment>
<dbReference type="FunFam" id="1.10.3470.10:FF:000001">
    <property type="entry name" value="Vitamin B12 ABC transporter permease BtuC"/>
    <property type="match status" value="1"/>
</dbReference>
<dbReference type="RefSeq" id="WP_003354241.1">
    <property type="nucleotide sequence ID" value="NZ_JH414754.1"/>
</dbReference>
<dbReference type="SUPFAM" id="SSF81345">
    <property type="entry name" value="ABC transporter involved in vitamin B12 uptake, BtuC"/>
    <property type="match status" value="1"/>
</dbReference>
<evidence type="ECO:0000256" key="4">
    <source>
        <dbReference type="ARBA" id="ARBA00022475"/>
    </source>
</evidence>
<evidence type="ECO:0000313" key="9">
    <source>
        <dbReference type="EMBL" id="EHL77950.1"/>
    </source>
</evidence>
<feature type="transmembrane region" description="Helical" evidence="8">
    <location>
        <begin position="119"/>
        <end position="138"/>
    </location>
</feature>
<feature type="transmembrane region" description="Helical" evidence="8">
    <location>
        <begin position="95"/>
        <end position="113"/>
    </location>
</feature>
<keyword evidence="7 8" id="KW-0472">Membrane</keyword>
<dbReference type="GO" id="GO:0022857">
    <property type="term" value="F:transmembrane transporter activity"/>
    <property type="evidence" value="ECO:0007669"/>
    <property type="project" value="InterPro"/>
</dbReference>
<dbReference type="PANTHER" id="PTHR30472:SF65">
    <property type="entry name" value="SIDEROPHORE TRANSPORT SYSTEM PERMEASE PROTEIN YFIZ-RELATED"/>
    <property type="match status" value="1"/>
</dbReference>
<keyword evidence="10" id="KW-1185">Reference proteome</keyword>
<comment type="similarity">
    <text evidence="2">Belongs to the binding-protein-dependent transport system permease family. FecCD subfamily.</text>
</comment>
<dbReference type="Proteomes" id="UP000011747">
    <property type="component" value="Unassembled WGS sequence"/>
</dbReference>
<dbReference type="AlphaFoldDB" id="G9QLJ1"/>
<evidence type="ECO:0000256" key="7">
    <source>
        <dbReference type="ARBA" id="ARBA00023136"/>
    </source>
</evidence>
<sequence length="333" mass="35076">MLSSFTIRLVGLIGGFILLAICIGLSIILGYTDTNVRAVIDTFQHFSGSNTQLVIKNVRLPRALIGASVGGCLAVAGALMQALTKNPLASPDIMGVNAGAGLFIVVAVIFFSVSSLHSFTWIAFLGAAIASFIVYCLGSLGKDGLTPMKMTLAGAAIAAMFGSLTQGLLVINESSLDQVLFWLAGSVQGRKLEILFAVLPYMIFALACSFLLGKQINILVMGEKLAKGLGQRTGMVKLLMSLMVVLLAGGAVAVAGPISFVGVMVPHVARWLVGNDHRWVLPYCAVLGGIFLIIADIGARYILMPEEVPVGVLTAFIGVPFFIYIARKKGEAL</sequence>
<name>G9QLJ1_9BACI</name>
<feature type="transmembrane region" description="Helical" evidence="8">
    <location>
        <begin position="150"/>
        <end position="172"/>
    </location>
</feature>
<feature type="transmembrane region" description="Helical" evidence="8">
    <location>
        <begin position="234"/>
        <end position="260"/>
    </location>
</feature>
<evidence type="ECO:0000256" key="2">
    <source>
        <dbReference type="ARBA" id="ARBA00007935"/>
    </source>
</evidence>
<gene>
    <name evidence="9" type="ORF">HMPREF1015_02646</name>
</gene>
<keyword evidence="3" id="KW-0813">Transport</keyword>
<evidence type="ECO:0000256" key="3">
    <source>
        <dbReference type="ARBA" id="ARBA00022448"/>
    </source>
</evidence>
<dbReference type="InterPro" id="IPR000522">
    <property type="entry name" value="ABC_transptr_permease_BtuC"/>
</dbReference>
<feature type="transmembrane region" description="Helical" evidence="8">
    <location>
        <begin position="310"/>
        <end position="327"/>
    </location>
</feature>
<evidence type="ECO:0000256" key="8">
    <source>
        <dbReference type="SAM" id="Phobius"/>
    </source>
</evidence>
<protein>
    <submittedName>
        <fullName evidence="9">Uncharacterized protein</fullName>
    </submittedName>
</protein>
<comment type="caution">
    <text evidence="9">The sequence shown here is derived from an EMBL/GenBank/DDBJ whole genome shotgun (WGS) entry which is preliminary data.</text>
</comment>
<dbReference type="GO" id="GO:0033214">
    <property type="term" value="P:siderophore-iron import into cell"/>
    <property type="evidence" value="ECO:0007669"/>
    <property type="project" value="TreeGrafter"/>
</dbReference>
<evidence type="ECO:0000256" key="5">
    <source>
        <dbReference type="ARBA" id="ARBA00022692"/>
    </source>
</evidence>
<dbReference type="InterPro" id="IPR037294">
    <property type="entry name" value="ABC_BtuC-like"/>
</dbReference>
<feature type="transmembrane region" description="Helical" evidence="8">
    <location>
        <begin position="7"/>
        <end position="31"/>
    </location>
</feature>
<dbReference type="EMBL" id="ACWF01000101">
    <property type="protein sequence ID" value="EHL77950.1"/>
    <property type="molecule type" value="Genomic_DNA"/>
</dbReference>
<dbReference type="PANTHER" id="PTHR30472">
    <property type="entry name" value="FERRIC ENTEROBACTIN TRANSPORT SYSTEM PERMEASE PROTEIN"/>
    <property type="match status" value="1"/>
</dbReference>